<dbReference type="EMBL" id="KN833933">
    <property type="protein sequence ID" value="KIK14555.1"/>
    <property type="molecule type" value="Genomic_DNA"/>
</dbReference>
<reference evidence="1 2" key="1">
    <citation type="submission" date="2014-04" db="EMBL/GenBank/DDBJ databases">
        <authorList>
            <consortium name="DOE Joint Genome Institute"/>
            <person name="Kuo A."/>
            <person name="Kohler A."/>
            <person name="Costa M.D."/>
            <person name="Nagy L.G."/>
            <person name="Floudas D."/>
            <person name="Copeland A."/>
            <person name="Barry K.W."/>
            <person name="Cichocki N."/>
            <person name="Veneault-Fourrey C."/>
            <person name="LaButti K."/>
            <person name="Lindquist E.A."/>
            <person name="Lipzen A."/>
            <person name="Lundell T."/>
            <person name="Morin E."/>
            <person name="Murat C."/>
            <person name="Sun H."/>
            <person name="Tunlid A."/>
            <person name="Henrissat B."/>
            <person name="Grigoriev I.V."/>
            <person name="Hibbett D.S."/>
            <person name="Martin F."/>
            <person name="Nordberg H.P."/>
            <person name="Cantor M.N."/>
            <person name="Hua S.X."/>
        </authorList>
    </citation>
    <scope>NUCLEOTIDE SEQUENCE [LARGE SCALE GENOMIC DNA]</scope>
    <source>
        <strain evidence="1 2">441</strain>
    </source>
</reference>
<evidence type="ECO:0000313" key="2">
    <source>
        <dbReference type="Proteomes" id="UP000054018"/>
    </source>
</evidence>
<organism evidence="1 2">
    <name type="scientific">Pisolithus microcarpus 441</name>
    <dbReference type="NCBI Taxonomy" id="765257"/>
    <lineage>
        <taxon>Eukaryota</taxon>
        <taxon>Fungi</taxon>
        <taxon>Dikarya</taxon>
        <taxon>Basidiomycota</taxon>
        <taxon>Agaricomycotina</taxon>
        <taxon>Agaricomycetes</taxon>
        <taxon>Agaricomycetidae</taxon>
        <taxon>Boletales</taxon>
        <taxon>Sclerodermatineae</taxon>
        <taxon>Pisolithaceae</taxon>
        <taxon>Pisolithus</taxon>
    </lineage>
</organism>
<protein>
    <submittedName>
        <fullName evidence="1">Uncharacterized protein</fullName>
    </submittedName>
</protein>
<evidence type="ECO:0000313" key="1">
    <source>
        <dbReference type="EMBL" id="KIK14555.1"/>
    </source>
</evidence>
<dbReference type="Proteomes" id="UP000054018">
    <property type="component" value="Unassembled WGS sequence"/>
</dbReference>
<sequence>MVLVQCHDSSASRLQVSTSGSHHPSLNLPFWCVNGSSSNSTAVRCGVFSASASTNR</sequence>
<accession>A0A0C9XQN8</accession>
<keyword evidence="2" id="KW-1185">Reference proteome</keyword>
<name>A0A0C9XQN8_9AGAM</name>
<dbReference type="HOGENOM" id="CLU_3015079_0_0_1"/>
<dbReference type="AlphaFoldDB" id="A0A0C9XQN8"/>
<gene>
    <name evidence="1" type="ORF">PISMIDRAFT_348068</name>
</gene>
<reference evidence="2" key="2">
    <citation type="submission" date="2015-01" db="EMBL/GenBank/DDBJ databases">
        <title>Evolutionary Origins and Diversification of the Mycorrhizal Mutualists.</title>
        <authorList>
            <consortium name="DOE Joint Genome Institute"/>
            <consortium name="Mycorrhizal Genomics Consortium"/>
            <person name="Kohler A."/>
            <person name="Kuo A."/>
            <person name="Nagy L.G."/>
            <person name="Floudas D."/>
            <person name="Copeland A."/>
            <person name="Barry K.W."/>
            <person name="Cichocki N."/>
            <person name="Veneault-Fourrey C."/>
            <person name="LaButti K."/>
            <person name="Lindquist E.A."/>
            <person name="Lipzen A."/>
            <person name="Lundell T."/>
            <person name="Morin E."/>
            <person name="Murat C."/>
            <person name="Riley R."/>
            <person name="Ohm R."/>
            <person name="Sun H."/>
            <person name="Tunlid A."/>
            <person name="Henrissat B."/>
            <person name="Grigoriev I.V."/>
            <person name="Hibbett D.S."/>
            <person name="Martin F."/>
        </authorList>
    </citation>
    <scope>NUCLEOTIDE SEQUENCE [LARGE SCALE GENOMIC DNA]</scope>
    <source>
        <strain evidence="2">441</strain>
    </source>
</reference>
<proteinExistence type="predicted"/>